<dbReference type="RefSeq" id="WP_126677590.1">
    <property type="nucleotide sequence ID" value="NZ_RYYU01000001.1"/>
</dbReference>
<feature type="compositionally biased region" description="Polar residues" evidence="6">
    <location>
        <begin position="417"/>
        <end position="432"/>
    </location>
</feature>
<dbReference type="InterPro" id="IPR003798">
    <property type="entry name" value="DNA_recombination_RmuC"/>
</dbReference>
<reference evidence="7 8" key="1">
    <citation type="submission" date="2018-12" db="EMBL/GenBank/DDBJ databases">
        <title>Genome sequencing of Prevotella sp. KCOM 3155 (= JS262).</title>
        <authorList>
            <person name="Kook J.-K."/>
            <person name="Park S.-N."/>
            <person name="Lim Y.K."/>
        </authorList>
    </citation>
    <scope>NUCLEOTIDE SEQUENCE [LARGE SCALE GENOMIC DNA]</scope>
    <source>
        <strain evidence="7 8">KCOM 3155</strain>
    </source>
</reference>
<accession>A0A3S0PT38</accession>
<proteinExistence type="inferred from homology"/>
<dbReference type="AlphaFoldDB" id="A0A3S0PT38"/>
<evidence type="ECO:0000256" key="4">
    <source>
        <dbReference type="ARBA" id="ARBA00023172"/>
    </source>
</evidence>
<keyword evidence="8" id="KW-1185">Reference proteome</keyword>
<evidence type="ECO:0000256" key="6">
    <source>
        <dbReference type="SAM" id="MobiDB-lite"/>
    </source>
</evidence>
<dbReference type="EMBL" id="RYYU01000001">
    <property type="protein sequence ID" value="RUL58493.1"/>
    <property type="molecule type" value="Genomic_DNA"/>
</dbReference>
<comment type="function">
    <text evidence="1">Involved in DNA recombination.</text>
</comment>
<dbReference type="GO" id="GO:0006310">
    <property type="term" value="P:DNA recombination"/>
    <property type="evidence" value="ECO:0007669"/>
    <property type="project" value="UniProtKB-KW"/>
</dbReference>
<feature type="coiled-coil region" evidence="5">
    <location>
        <begin position="39"/>
        <end position="85"/>
    </location>
</feature>
<evidence type="ECO:0000256" key="3">
    <source>
        <dbReference type="ARBA" id="ARBA00023054"/>
    </source>
</evidence>
<dbReference type="PANTHER" id="PTHR30563">
    <property type="entry name" value="DNA RECOMBINATION PROTEIN RMUC"/>
    <property type="match status" value="1"/>
</dbReference>
<comment type="caution">
    <text evidence="7">The sequence shown here is derived from an EMBL/GenBank/DDBJ whole genome shotgun (WGS) entry which is preliminary data.</text>
</comment>
<feature type="region of interest" description="Disordered" evidence="6">
    <location>
        <begin position="396"/>
        <end position="432"/>
    </location>
</feature>
<sequence>MEIIFVLLGLAVGVVIGILYGRGKIGALTTESEMQRLQMQQMRQDYEEHHRKAMDEQQARFNEVINKVKAEMQTATNDMLKQRQKEFAEHSNSSIVQIVDPLRKTISDMRQALADNTLRQTSMSSEMRTNIENMMRQSQAAQRSTEELTRAFRHETKVQGDWGEAVLDELLESQGLHRGIHYETQTTIRDARGNTIRPEDGTSLRPDIIMHLDKNRELIIDSKVSLSSFIDYVNAETPEEKQRHLKAHIDSIRRHVKELSDKDYSSYIQPPKVKMDYVIMFMPHTGALWTALNAQPNLWRKAMERNVFIAEEQTLFAALRIINLTWTQIVQAENHEKVYRLAEEMLDRVGKFVKSYEEMGRQITRLQKTYEEGEKKLAPGGQSIVTTSMKLIKLGAKQNPKNPVADTEEADIAEQTHIGNTNNETNAYSEEK</sequence>
<dbReference type="Proteomes" id="UP000278983">
    <property type="component" value="Unassembled WGS sequence"/>
</dbReference>
<comment type="similarity">
    <text evidence="2">Belongs to the RmuC family.</text>
</comment>
<protein>
    <submittedName>
        <fullName evidence="7">DNA recombination protein RmuC</fullName>
    </submittedName>
</protein>
<organism evidence="7 8">
    <name type="scientific">Prevotella koreensis</name>
    <dbReference type="NCBI Taxonomy" id="2490854"/>
    <lineage>
        <taxon>Bacteria</taxon>
        <taxon>Pseudomonadati</taxon>
        <taxon>Bacteroidota</taxon>
        <taxon>Bacteroidia</taxon>
        <taxon>Bacteroidales</taxon>
        <taxon>Prevotellaceae</taxon>
        <taxon>Prevotella</taxon>
    </lineage>
</organism>
<gene>
    <name evidence="7" type="ORF">EHV08_01055</name>
</gene>
<evidence type="ECO:0000256" key="1">
    <source>
        <dbReference type="ARBA" id="ARBA00003416"/>
    </source>
</evidence>
<keyword evidence="3 5" id="KW-0175">Coiled coil</keyword>
<name>A0A3S0PT38_9BACT</name>
<evidence type="ECO:0000313" key="7">
    <source>
        <dbReference type="EMBL" id="RUL58493.1"/>
    </source>
</evidence>
<keyword evidence="4" id="KW-0233">DNA recombination</keyword>
<dbReference type="Pfam" id="PF02646">
    <property type="entry name" value="RmuC"/>
    <property type="match status" value="1"/>
</dbReference>
<evidence type="ECO:0000256" key="5">
    <source>
        <dbReference type="SAM" id="Coils"/>
    </source>
</evidence>
<evidence type="ECO:0000256" key="2">
    <source>
        <dbReference type="ARBA" id="ARBA00009840"/>
    </source>
</evidence>
<dbReference type="OrthoDB" id="370725at2"/>
<dbReference type="PANTHER" id="PTHR30563:SF0">
    <property type="entry name" value="DNA RECOMBINATION PROTEIN RMUC"/>
    <property type="match status" value="1"/>
</dbReference>
<evidence type="ECO:0000313" key="8">
    <source>
        <dbReference type="Proteomes" id="UP000278983"/>
    </source>
</evidence>